<accession>A0ABV9XEY4</accession>
<protein>
    <submittedName>
        <fullName evidence="1">Tetratricopeptide repeat protein</fullName>
    </submittedName>
</protein>
<dbReference type="Gene3D" id="1.25.40.10">
    <property type="entry name" value="Tetratricopeptide repeat domain"/>
    <property type="match status" value="1"/>
</dbReference>
<dbReference type="InterPro" id="IPR027417">
    <property type="entry name" value="P-loop_NTPase"/>
</dbReference>
<comment type="caution">
    <text evidence="1">The sequence shown here is derived from an EMBL/GenBank/DDBJ whole genome shotgun (WGS) entry which is preliminary data.</text>
</comment>
<dbReference type="SUPFAM" id="SSF52540">
    <property type="entry name" value="P-loop containing nucleoside triphosphate hydrolases"/>
    <property type="match status" value="1"/>
</dbReference>
<dbReference type="Proteomes" id="UP001595829">
    <property type="component" value="Unassembled WGS sequence"/>
</dbReference>
<dbReference type="EMBL" id="JBHSJD010000009">
    <property type="protein sequence ID" value="MFC5023502.1"/>
    <property type="molecule type" value="Genomic_DNA"/>
</dbReference>
<evidence type="ECO:0000313" key="2">
    <source>
        <dbReference type="Proteomes" id="UP001595829"/>
    </source>
</evidence>
<sequence length="657" mass="69841">MGERGEPGGTVRNVVSGGQQGTVVQAGHIEHLVVQPPRPEEVTVAPPWGDRGTPLRGREPLLARLLAEPGVHVLYGLGGVGKTALALEAAHRFRRPHARVWWVGAHDDTRLTGGMRAVARHLGATDADLAAGMTADLVWERLSALREPWLLVLDNADDLALLDGPGRLASGTGWVRAHGAPQGLVLVTTRDGDPTAWGALPVLHALTPLPREDAVRALADRAGSEAGPDEDAAALAVRLGGLPLALDTAGRYLASVHERPTLFRAAGEPATYGDYLAALGSGDVTVDGDGTLTRIWEMSLALAESRGDTRARAVLHLLAGFADAPVPLRVLDPAHLPDATPAQLWRALQALHRLGLAELRDTTGDDGAEPVVALHPLVRDAHRTDAARALAQDLAARAAEADGRPEDIARRGFWSALVPHLLDITPDRDAPEHLWVAALCAGDHLKRRGLYGRAFAVLRPLAESSVRLIGENHKLTHWARTLHTSVLLDLGRFTEARAEADALVETCLRLLGRDAPITLRSRALAATAAQLCGDLDAARAASEAVHEVYARLLGPDDRHTLAARHNLAIIVHESGDVAAARAEYEAILAVETATLGPHHPDTLTTRHNLATALADSGERERAAAEYRAVLEARIRVLGADHPDAEATAVMLARTLPG</sequence>
<gene>
    <name evidence="1" type="ORF">ACFPM3_15295</name>
</gene>
<name>A0ABV9XEY4_9ACTN</name>
<dbReference type="PRINTS" id="PR00364">
    <property type="entry name" value="DISEASERSIST"/>
</dbReference>
<dbReference type="InterPro" id="IPR053137">
    <property type="entry name" value="NLR-like"/>
</dbReference>
<evidence type="ECO:0000313" key="1">
    <source>
        <dbReference type="EMBL" id="MFC5023502.1"/>
    </source>
</evidence>
<dbReference type="PANTHER" id="PTHR46082:SF6">
    <property type="entry name" value="AAA+ ATPASE DOMAIN-CONTAINING PROTEIN-RELATED"/>
    <property type="match status" value="1"/>
</dbReference>
<dbReference type="InterPro" id="IPR011990">
    <property type="entry name" value="TPR-like_helical_dom_sf"/>
</dbReference>
<dbReference type="Pfam" id="PF13424">
    <property type="entry name" value="TPR_12"/>
    <property type="match status" value="1"/>
</dbReference>
<proteinExistence type="predicted"/>
<organism evidence="1 2">
    <name type="scientific">Streptomyces coeruleoprunus</name>
    <dbReference type="NCBI Taxonomy" id="285563"/>
    <lineage>
        <taxon>Bacteria</taxon>
        <taxon>Bacillati</taxon>
        <taxon>Actinomycetota</taxon>
        <taxon>Actinomycetes</taxon>
        <taxon>Kitasatosporales</taxon>
        <taxon>Streptomycetaceae</taxon>
        <taxon>Streptomyces</taxon>
    </lineage>
</organism>
<dbReference type="PANTHER" id="PTHR46082">
    <property type="entry name" value="ATP/GTP-BINDING PROTEIN-RELATED"/>
    <property type="match status" value="1"/>
</dbReference>
<dbReference type="SUPFAM" id="SSF48452">
    <property type="entry name" value="TPR-like"/>
    <property type="match status" value="1"/>
</dbReference>
<dbReference type="Gene3D" id="3.40.50.300">
    <property type="entry name" value="P-loop containing nucleotide triphosphate hydrolases"/>
    <property type="match status" value="1"/>
</dbReference>
<dbReference type="RefSeq" id="WP_345688788.1">
    <property type="nucleotide sequence ID" value="NZ_BAABIT010000001.1"/>
</dbReference>
<keyword evidence="2" id="KW-1185">Reference proteome</keyword>
<reference evidence="2" key="1">
    <citation type="journal article" date="2019" name="Int. J. Syst. Evol. Microbiol.">
        <title>The Global Catalogue of Microorganisms (GCM) 10K type strain sequencing project: providing services to taxonomists for standard genome sequencing and annotation.</title>
        <authorList>
            <consortium name="The Broad Institute Genomics Platform"/>
            <consortium name="The Broad Institute Genome Sequencing Center for Infectious Disease"/>
            <person name="Wu L."/>
            <person name="Ma J."/>
        </authorList>
    </citation>
    <scope>NUCLEOTIDE SEQUENCE [LARGE SCALE GENOMIC DNA]</scope>
    <source>
        <strain evidence="2">CGMCC 4.1648</strain>
    </source>
</reference>